<evidence type="ECO:0000313" key="3">
    <source>
        <dbReference type="EMBL" id="KAJ1646210.1"/>
    </source>
</evidence>
<protein>
    <recommendedName>
        <fullName evidence="2">Pyridoxamine 5'-phosphate oxidase N-terminal domain-containing protein</fullName>
    </recommendedName>
</protein>
<keyword evidence="1" id="KW-1133">Transmembrane helix</keyword>
<feature type="domain" description="Pyridoxamine 5'-phosphate oxidase N-terminal" evidence="2">
    <location>
        <begin position="14"/>
        <end position="139"/>
    </location>
</feature>
<gene>
    <name evidence="3" type="ORF">LPJ64_002274</name>
</gene>
<dbReference type="AlphaFoldDB" id="A0A9W7XJW2"/>
<evidence type="ECO:0000256" key="1">
    <source>
        <dbReference type="SAM" id="Phobius"/>
    </source>
</evidence>
<keyword evidence="4" id="KW-1185">Reference proteome</keyword>
<dbReference type="Gene3D" id="2.30.110.10">
    <property type="entry name" value="Electron Transport, Fmn-binding Protein, Chain A"/>
    <property type="match status" value="1"/>
</dbReference>
<dbReference type="SUPFAM" id="SSF50475">
    <property type="entry name" value="FMN-binding split barrel"/>
    <property type="match status" value="1"/>
</dbReference>
<evidence type="ECO:0000313" key="4">
    <source>
        <dbReference type="Proteomes" id="UP001145021"/>
    </source>
</evidence>
<keyword evidence="1" id="KW-0812">Transmembrane</keyword>
<dbReference type="PANTHER" id="PTHR39336">
    <property type="entry name" value="PYRIDOXAMINE PHOSPHATE OXIDASE FAMILY PROTEIN (AFU_ORTHOLOGUE AFUA_6G11440)"/>
    <property type="match status" value="1"/>
</dbReference>
<reference evidence="3" key="1">
    <citation type="submission" date="2022-07" db="EMBL/GenBank/DDBJ databases">
        <title>Phylogenomic reconstructions and comparative analyses of Kickxellomycotina fungi.</title>
        <authorList>
            <person name="Reynolds N.K."/>
            <person name="Stajich J.E."/>
            <person name="Barry K."/>
            <person name="Grigoriev I.V."/>
            <person name="Crous P."/>
            <person name="Smith M.E."/>
        </authorList>
    </citation>
    <scope>NUCLEOTIDE SEQUENCE</scope>
    <source>
        <strain evidence="3">NBRC 105413</strain>
    </source>
</reference>
<evidence type="ECO:0000259" key="2">
    <source>
        <dbReference type="Pfam" id="PF01243"/>
    </source>
</evidence>
<dbReference type="Proteomes" id="UP001145021">
    <property type="component" value="Unassembled WGS sequence"/>
</dbReference>
<dbReference type="EMBL" id="JANBOH010000070">
    <property type="protein sequence ID" value="KAJ1646210.1"/>
    <property type="molecule type" value="Genomic_DNA"/>
</dbReference>
<organism evidence="3 4">
    <name type="scientific">Coemansia asiatica</name>
    <dbReference type="NCBI Taxonomy" id="1052880"/>
    <lineage>
        <taxon>Eukaryota</taxon>
        <taxon>Fungi</taxon>
        <taxon>Fungi incertae sedis</taxon>
        <taxon>Zoopagomycota</taxon>
        <taxon>Kickxellomycotina</taxon>
        <taxon>Kickxellomycetes</taxon>
        <taxon>Kickxellales</taxon>
        <taxon>Kickxellaceae</taxon>
        <taxon>Coemansia</taxon>
    </lineage>
</organism>
<dbReference type="InterPro" id="IPR011576">
    <property type="entry name" value="Pyridox_Oxase_N"/>
</dbReference>
<dbReference type="Pfam" id="PF01243">
    <property type="entry name" value="PNPOx_N"/>
    <property type="match status" value="1"/>
</dbReference>
<dbReference type="PANTHER" id="PTHR39336:SF1">
    <property type="entry name" value="PYRIDOXAMINE PHOSPHATE OXIDASE FAMILY PROTEIN (AFU_ORTHOLOGUE AFUA_6G11440)"/>
    <property type="match status" value="1"/>
</dbReference>
<proteinExistence type="predicted"/>
<accession>A0A9W7XJW2</accession>
<sequence>MGTFRQALSDSDIEWIHKQKVYFVSTAPLNKGGHVNASPKGYDTLRVLNGNRIVFLDGRGSGCETISHLRENGRITVMLCAFEGSPRIMRLFGTGTVYEPGTSEFDSLFSEHYASEWGSAEKLKLVRTIIDIKVHLVGQSCGFAVPLMNFESERKTLVNSYKSETEEVIAKKCNRDNSFSIDGIPSFIKGTSGTKTKAKIKHGLVSATGTLLPWVGGAALGAAIALAAVRSVFK</sequence>
<keyword evidence="1" id="KW-0472">Membrane</keyword>
<dbReference type="InterPro" id="IPR012349">
    <property type="entry name" value="Split_barrel_FMN-bd"/>
</dbReference>
<comment type="caution">
    <text evidence="3">The sequence shown here is derived from an EMBL/GenBank/DDBJ whole genome shotgun (WGS) entry which is preliminary data.</text>
</comment>
<name>A0A9W7XJW2_9FUNG</name>
<feature type="transmembrane region" description="Helical" evidence="1">
    <location>
        <begin position="211"/>
        <end position="233"/>
    </location>
</feature>